<dbReference type="GO" id="GO:0016126">
    <property type="term" value="P:sterol biosynthetic process"/>
    <property type="evidence" value="ECO:0007669"/>
    <property type="project" value="TreeGrafter"/>
</dbReference>
<dbReference type="RefSeq" id="WP_129886841.1">
    <property type="nucleotide sequence ID" value="NZ_CP035758.1"/>
</dbReference>
<dbReference type="Gene3D" id="3.40.50.150">
    <property type="entry name" value="Vaccinia Virus protein VP39"/>
    <property type="match status" value="1"/>
</dbReference>
<protein>
    <submittedName>
        <fullName evidence="3">Class I SAM-dependent methyltransferase</fullName>
    </submittedName>
</protein>
<dbReference type="Pfam" id="PF08241">
    <property type="entry name" value="Methyltransf_11"/>
    <property type="match status" value="1"/>
</dbReference>
<dbReference type="GO" id="GO:0003838">
    <property type="term" value="F:sterol 24-C-methyltransferase activity"/>
    <property type="evidence" value="ECO:0007669"/>
    <property type="project" value="TreeGrafter"/>
</dbReference>
<dbReference type="SUPFAM" id="SSF53335">
    <property type="entry name" value="S-adenosyl-L-methionine-dependent methyltransferases"/>
    <property type="match status" value="1"/>
</dbReference>
<dbReference type="OrthoDB" id="43862at2"/>
<dbReference type="Proteomes" id="UP000290365">
    <property type="component" value="Chromosome"/>
</dbReference>
<gene>
    <name evidence="3" type="ORF">EPA93_09560</name>
</gene>
<proteinExistence type="predicted"/>
<organism evidence="3 4">
    <name type="scientific">Ktedonosporobacter rubrisoli</name>
    <dbReference type="NCBI Taxonomy" id="2509675"/>
    <lineage>
        <taxon>Bacteria</taxon>
        <taxon>Bacillati</taxon>
        <taxon>Chloroflexota</taxon>
        <taxon>Ktedonobacteria</taxon>
        <taxon>Ktedonobacterales</taxon>
        <taxon>Ktedonosporobacteraceae</taxon>
        <taxon>Ktedonosporobacter</taxon>
    </lineage>
</organism>
<dbReference type="KEGG" id="kbs:EPA93_09560"/>
<feature type="domain" description="Methyltransferase type 11" evidence="2">
    <location>
        <begin position="55"/>
        <end position="154"/>
    </location>
</feature>
<keyword evidence="1 3" id="KW-0808">Transferase</keyword>
<accession>A0A4P6JMJ5</accession>
<evidence type="ECO:0000313" key="3">
    <source>
        <dbReference type="EMBL" id="QBD76242.1"/>
    </source>
</evidence>
<dbReference type="PANTHER" id="PTHR44068">
    <property type="entry name" value="ZGC:194242"/>
    <property type="match status" value="1"/>
</dbReference>
<dbReference type="InterPro" id="IPR050447">
    <property type="entry name" value="Erg6_SMT_methyltransf"/>
</dbReference>
<evidence type="ECO:0000259" key="2">
    <source>
        <dbReference type="Pfam" id="PF08241"/>
    </source>
</evidence>
<dbReference type="GO" id="GO:0032259">
    <property type="term" value="P:methylation"/>
    <property type="evidence" value="ECO:0007669"/>
    <property type="project" value="UniProtKB-KW"/>
</dbReference>
<dbReference type="PANTHER" id="PTHR44068:SF1">
    <property type="entry name" value="HYPOTHETICAL LOC100005854"/>
    <property type="match status" value="1"/>
</dbReference>
<keyword evidence="4" id="KW-1185">Reference proteome</keyword>
<keyword evidence="3" id="KW-0489">Methyltransferase</keyword>
<evidence type="ECO:0000256" key="1">
    <source>
        <dbReference type="ARBA" id="ARBA00022679"/>
    </source>
</evidence>
<sequence>MLQIKQTLEAALNRQYPCPKGIPGRLIGELMVRQHKIETHWSVSLADVQSTDCVLELGFGAGKAIELLAARARQGQVYGLDISPTMVKRASERNSRAIRAGRVILRQGDIAQLPFADCQFDTIVSIHTFYFWSDPQAVFTEILRVLKPGGKLICILATGKMGESDYYQSIVDTQTLPLMRSLGFTDVSTCQGPLSRQFKILAMLGSRPVAS</sequence>
<dbReference type="InterPro" id="IPR013216">
    <property type="entry name" value="Methyltransf_11"/>
</dbReference>
<dbReference type="EMBL" id="CP035758">
    <property type="protein sequence ID" value="QBD76242.1"/>
    <property type="molecule type" value="Genomic_DNA"/>
</dbReference>
<dbReference type="AlphaFoldDB" id="A0A4P6JMJ5"/>
<reference evidence="3 4" key="1">
    <citation type="submission" date="2019-01" db="EMBL/GenBank/DDBJ databases">
        <title>Ktedonosporobacter rubrisoli SCAWS-G2.</title>
        <authorList>
            <person name="Huang Y."/>
            <person name="Yan B."/>
        </authorList>
    </citation>
    <scope>NUCLEOTIDE SEQUENCE [LARGE SCALE GENOMIC DNA]</scope>
    <source>
        <strain evidence="3 4">SCAWS-G2</strain>
    </source>
</reference>
<dbReference type="InterPro" id="IPR029063">
    <property type="entry name" value="SAM-dependent_MTases_sf"/>
</dbReference>
<evidence type="ECO:0000313" key="4">
    <source>
        <dbReference type="Proteomes" id="UP000290365"/>
    </source>
</evidence>
<name>A0A4P6JMJ5_KTERU</name>
<dbReference type="CDD" id="cd02440">
    <property type="entry name" value="AdoMet_MTases"/>
    <property type="match status" value="1"/>
</dbReference>